<dbReference type="GO" id="GO:0005739">
    <property type="term" value="C:mitochondrion"/>
    <property type="evidence" value="ECO:0007669"/>
    <property type="project" value="TreeGrafter"/>
</dbReference>
<feature type="region of interest" description="Disordered" evidence="2">
    <location>
        <begin position="1488"/>
        <end position="1555"/>
    </location>
</feature>
<dbReference type="PROSITE" id="PS50003">
    <property type="entry name" value="PH_DOMAIN"/>
    <property type="match status" value="1"/>
</dbReference>
<feature type="compositionally biased region" description="Basic residues" evidence="2">
    <location>
        <begin position="1691"/>
        <end position="1701"/>
    </location>
</feature>
<evidence type="ECO:0000256" key="2">
    <source>
        <dbReference type="SAM" id="MobiDB-lite"/>
    </source>
</evidence>
<feature type="compositionally biased region" description="Basic and acidic residues" evidence="2">
    <location>
        <begin position="146"/>
        <end position="155"/>
    </location>
</feature>
<feature type="compositionally biased region" description="Low complexity" evidence="2">
    <location>
        <begin position="1352"/>
        <end position="1361"/>
    </location>
</feature>
<dbReference type="SUPFAM" id="SSF50729">
    <property type="entry name" value="PH domain-like"/>
    <property type="match status" value="1"/>
</dbReference>
<keyword evidence="1" id="KW-0175">Coiled coil</keyword>
<feature type="coiled-coil region" evidence="1">
    <location>
        <begin position="425"/>
        <end position="452"/>
    </location>
</feature>
<feature type="compositionally biased region" description="Polar residues" evidence="2">
    <location>
        <begin position="1491"/>
        <end position="1506"/>
    </location>
</feature>
<dbReference type="Gene3D" id="1.10.287.1490">
    <property type="match status" value="1"/>
</dbReference>
<dbReference type="OrthoDB" id="2149224at2759"/>
<feature type="compositionally biased region" description="Polar residues" evidence="2">
    <location>
        <begin position="624"/>
        <end position="639"/>
    </location>
</feature>
<dbReference type="InterPro" id="IPR024774">
    <property type="entry name" value="PH_dom-Mcp5-type"/>
</dbReference>
<feature type="region of interest" description="Disordered" evidence="2">
    <location>
        <begin position="901"/>
        <end position="925"/>
    </location>
</feature>
<feature type="coiled-coil region" evidence="1">
    <location>
        <begin position="195"/>
        <end position="342"/>
    </location>
</feature>
<dbReference type="GO" id="GO:0015631">
    <property type="term" value="F:tubulin binding"/>
    <property type="evidence" value="ECO:0007669"/>
    <property type="project" value="TreeGrafter"/>
</dbReference>
<feature type="compositionally biased region" description="Low complexity" evidence="2">
    <location>
        <begin position="594"/>
        <end position="605"/>
    </location>
</feature>
<dbReference type="SMART" id="SM00233">
    <property type="entry name" value="PH"/>
    <property type="match status" value="1"/>
</dbReference>
<feature type="compositionally biased region" description="Low complexity" evidence="2">
    <location>
        <begin position="1515"/>
        <end position="1528"/>
    </location>
</feature>
<feature type="coiled-coil region" evidence="1">
    <location>
        <begin position="67"/>
        <end position="104"/>
    </location>
</feature>
<reference evidence="4" key="1">
    <citation type="submission" date="2018-04" db="EMBL/GenBank/DDBJ databases">
        <title>Whole genome sequencing of Hypsizygus marmoreus.</title>
        <authorList>
            <person name="Choi I.-G."/>
            <person name="Min B."/>
            <person name="Kim J.-G."/>
            <person name="Kim S."/>
            <person name="Oh Y.-L."/>
            <person name="Kong W.-S."/>
            <person name="Park H."/>
            <person name="Jeong J."/>
            <person name="Song E.-S."/>
        </authorList>
    </citation>
    <scope>NUCLEOTIDE SEQUENCE [LARGE SCALE GENOMIC DNA]</scope>
    <source>
        <strain evidence="4">51987-8</strain>
    </source>
</reference>
<gene>
    <name evidence="4" type="primary">NUM1</name>
    <name evidence="4" type="ORF">Hypma_014148</name>
</gene>
<dbReference type="InParanoid" id="A0A369KD73"/>
<dbReference type="CDD" id="cd13365">
    <property type="entry name" value="PH_PLC_plant-like"/>
    <property type="match status" value="1"/>
</dbReference>
<dbReference type="STRING" id="39966.A0A369KD73"/>
<dbReference type="Proteomes" id="UP000076154">
    <property type="component" value="Unassembled WGS sequence"/>
</dbReference>
<accession>A0A369KD73</accession>
<proteinExistence type="predicted"/>
<dbReference type="InterPro" id="IPR001849">
    <property type="entry name" value="PH_domain"/>
</dbReference>
<name>A0A369KD73_HYPMA</name>
<dbReference type="GO" id="GO:0005938">
    <property type="term" value="C:cell cortex"/>
    <property type="evidence" value="ECO:0007669"/>
    <property type="project" value="InterPro"/>
</dbReference>
<feature type="compositionally biased region" description="Pro residues" evidence="2">
    <location>
        <begin position="550"/>
        <end position="559"/>
    </location>
</feature>
<feature type="compositionally biased region" description="Low complexity" evidence="2">
    <location>
        <begin position="1314"/>
        <end position="1326"/>
    </location>
</feature>
<feature type="region of interest" description="Disordered" evidence="2">
    <location>
        <begin position="1250"/>
        <end position="1278"/>
    </location>
</feature>
<feature type="domain" description="PH" evidence="3">
    <location>
        <begin position="1371"/>
        <end position="1482"/>
    </location>
</feature>
<feature type="compositionally biased region" description="Acidic residues" evidence="2">
    <location>
        <begin position="904"/>
        <end position="925"/>
    </location>
</feature>
<organism evidence="4 5">
    <name type="scientific">Hypsizygus marmoreus</name>
    <name type="common">White beech mushroom</name>
    <name type="synonym">Agaricus marmoreus</name>
    <dbReference type="NCBI Taxonomy" id="39966"/>
    <lineage>
        <taxon>Eukaryota</taxon>
        <taxon>Fungi</taxon>
        <taxon>Dikarya</taxon>
        <taxon>Basidiomycota</taxon>
        <taxon>Agaricomycotina</taxon>
        <taxon>Agaricomycetes</taxon>
        <taxon>Agaricomycetidae</taxon>
        <taxon>Agaricales</taxon>
        <taxon>Tricholomatineae</taxon>
        <taxon>Lyophyllaceae</taxon>
        <taxon>Hypsizygus</taxon>
    </lineage>
</organism>
<dbReference type="GO" id="GO:0005543">
    <property type="term" value="F:phospholipid binding"/>
    <property type="evidence" value="ECO:0007669"/>
    <property type="project" value="InterPro"/>
</dbReference>
<keyword evidence="5" id="KW-1185">Reference proteome</keyword>
<evidence type="ECO:0000259" key="3">
    <source>
        <dbReference type="PROSITE" id="PS50003"/>
    </source>
</evidence>
<feature type="compositionally biased region" description="Polar residues" evidence="2">
    <location>
        <begin position="1529"/>
        <end position="1550"/>
    </location>
</feature>
<feature type="region of interest" description="Disordered" evidence="2">
    <location>
        <begin position="1300"/>
        <end position="1362"/>
    </location>
</feature>
<dbReference type="Pfam" id="PF12814">
    <property type="entry name" value="Mcp5_PH"/>
    <property type="match status" value="1"/>
</dbReference>
<feature type="region of interest" description="Disordered" evidence="2">
    <location>
        <begin position="1624"/>
        <end position="1701"/>
    </location>
</feature>
<evidence type="ECO:0000313" key="4">
    <source>
        <dbReference type="EMBL" id="RDB29713.1"/>
    </source>
</evidence>
<feature type="compositionally biased region" description="Basic residues" evidence="2">
    <location>
        <begin position="1625"/>
        <end position="1636"/>
    </location>
</feature>
<feature type="region of interest" description="Disordered" evidence="2">
    <location>
        <begin position="956"/>
        <end position="987"/>
    </location>
</feature>
<dbReference type="PANTHER" id="PTHR28190:SF1">
    <property type="entry name" value="NUCLEAR MIGRATION PROTEIN NUM1"/>
    <property type="match status" value="1"/>
</dbReference>
<feature type="region of interest" description="Disordered" evidence="2">
    <location>
        <begin position="1127"/>
        <end position="1228"/>
    </location>
</feature>
<dbReference type="GO" id="GO:0032065">
    <property type="term" value="P:maintenance of protein location in cell cortex"/>
    <property type="evidence" value="ECO:0007669"/>
    <property type="project" value="InterPro"/>
</dbReference>
<feature type="compositionally biased region" description="Pro residues" evidence="2">
    <location>
        <begin position="1214"/>
        <end position="1225"/>
    </location>
</feature>
<feature type="compositionally biased region" description="Low complexity" evidence="2">
    <location>
        <begin position="1653"/>
        <end position="1671"/>
    </location>
</feature>
<feature type="compositionally biased region" description="Polar residues" evidence="2">
    <location>
        <begin position="124"/>
        <end position="140"/>
    </location>
</feature>
<dbReference type="PANTHER" id="PTHR28190">
    <property type="entry name" value="NUCLEAR MIGRATION PROTEIN NUM1"/>
    <property type="match status" value="1"/>
</dbReference>
<evidence type="ECO:0000313" key="5">
    <source>
        <dbReference type="Proteomes" id="UP000076154"/>
    </source>
</evidence>
<evidence type="ECO:0000256" key="1">
    <source>
        <dbReference type="SAM" id="Coils"/>
    </source>
</evidence>
<dbReference type="GO" id="GO:0000226">
    <property type="term" value="P:microtubule cytoskeleton organization"/>
    <property type="evidence" value="ECO:0007669"/>
    <property type="project" value="TreeGrafter"/>
</dbReference>
<feature type="compositionally biased region" description="Basic and acidic residues" evidence="2">
    <location>
        <begin position="1637"/>
        <end position="1647"/>
    </location>
</feature>
<feature type="compositionally biased region" description="Polar residues" evidence="2">
    <location>
        <begin position="1251"/>
        <end position="1260"/>
    </location>
</feature>
<comment type="caution">
    <text evidence="4">The sequence shown here is derived from an EMBL/GenBank/DDBJ whole genome shotgun (WGS) entry which is preliminary data.</text>
</comment>
<dbReference type="EMBL" id="LUEZ02000009">
    <property type="protein sequence ID" value="RDB29713.1"/>
    <property type="molecule type" value="Genomic_DNA"/>
</dbReference>
<sequence length="1701" mass="185593">GARREGSVGHRFTQAMATSSDGILVLPPMPDFSAFNTPFSSAGDMKFHLQNLLDNKEKQLQQAGTLGQRVLAQQMELEERIRQLQELEADKSEDDEIEEQARERYRELADTLVSWDAENAQLSSAFGNSKQRNGKASSPSIAFAELPREEPERSKSSANTSAAQSRRAKNAAHRADDVEFAFEIGSGLLTEVRRLQSLLGERDKAIQDMKEEKDDLEKSVESLRTALRQQEQSADKYKEENWNLEVTLQDLRTQLGDSQSSAQRLESEHKRLTKLLATARDAGDQHKNEAERLQNVVEEMKAKHETDVAQARKHAAGLARDKSDLQQAVDAMKTEAARAGRRFPRFGSPLTPNGGAGSDFLLTPAGDDSNGDVFTGGASTNRRKLDASAIFGGPDGEYGSDFADSPEVSPVRPPFLAANHPSNEIEALQQRLAHAQRQINTLKGTLQREKQMRIDYRNKLEASPGGLPLEDVEDEDAEDVAYNEDDNALDEKKKNKPRTITPFKVGGRGRGRGRGGRGGITLMQRLGMAAHSPSSEFNDDEDAQHYLDDSPPPPVPPIPIRFSQPEEDEDSLFSSRELERESPLQDEADEARSRSPSPLEPPSNRASVDGMDPVFANVLRRIPSNGSSYAGSPLRQTVLSGSTRGRTVGRRSRGGVPYKEARPPSLVDAPDVLSAELLGMESSPIKNQDILEEIDEKTYRDREVETAEFGCQTEFEEEPRIEPVVVPPPPPAPVPLKPETTEMGVQAEPEPEPVIVAPLPPPVPEPAVTVNQSMQTDEEPVVVIRKSEMGTQHAHEEPIALPAPVPVHVEMSVETDPEPQPEPVPVPVLVQAETQTVQSEKVDADTQTAQAHPELSELGMGRRVLGDVSTRRTTITQYDRSYGSSNNDTTITRATARTFLAEAGSDDENDGDETETGADTETDFDDYQDARQSIMMSTPSGESRDDFHSVMTMTDNELSESDDDAESIKASKMTSSHHGHASGRPSSYYDAVIQPSVEYEDVGVSADFKPEPERIVERVVVVAPPPPKPEVKEMSIQTDDWKPPPPPMVVPVPMSATAPPTPGSTPGLYRVGSANQQFQFVPPPTPTSASVPAATTTSSISTGITPIPVPIAAAPGPLTSILRESSGTFGRSRISASDGRRSVESAVSSIADDLPSRTRVPSTGTMLTVVDKSKPPMMSVPPPPRLPPPPSSMPPPAFIPERRIPTSSTGSYDMPPPRPSSPPPQELIQRATTPTFGAVLSVPGGKGVYNFRQSGSSMPPSQAGLRQPPSTSSFRSAANAAAYAQHAVAQPGALSSFSVRERERREFSQTSLISERSLASPRSSMSSDRHLFRSPAIPDPATPNKTLDADITPRGPTGTTTDPAIIHAITQTMIGEFLYKYTRRAIGKGHGERRHQRFFWVHPYTKTLYWSSADPGSSNVSESSAKSAYIDSVRSVLDPNPMPPGLYQYSVVVSTPQREMKITAPTKERHDIWLNALKYLLSRPSGMNVASPANTQGIPPSPASQDFTDEERRPPIGSSPQSQRSGRSVQNTDTWNTTPRGQRSRSQLSFRSIGKRSGTPAAEYLRWNGPESPLSPSKSFVDVLQHDEEDLDFELHGNSMSDDGYEGLENVRACCDGRHTVGHSGKIHHHHHHHHHNGDTQHLEPVREPAPVRPVSPSAWSFRSRTGSTNSGEGGTGIFSWGRGDDGKLRFGSRRSAKTVQ</sequence>
<protein>
    <submittedName>
        <fullName evidence="4">Nuclear migration protein NUM1</fullName>
    </submittedName>
</protein>
<feature type="region of interest" description="Disordered" evidence="2">
    <location>
        <begin position="461"/>
        <end position="666"/>
    </location>
</feature>
<feature type="non-terminal residue" evidence="4">
    <location>
        <position position="1"/>
    </location>
</feature>
<dbReference type="InterPro" id="IPR053005">
    <property type="entry name" value="Nuclear_Pos-Cytoskel_Interact"/>
</dbReference>
<feature type="compositionally biased region" description="Acidic residues" evidence="2">
    <location>
        <begin position="470"/>
        <end position="488"/>
    </location>
</feature>
<feature type="region of interest" description="Disordered" evidence="2">
    <location>
        <begin position="124"/>
        <end position="174"/>
    </location>
</feature>
<feature type="compositionally biased region" description="Pro residues" evidence="2">
    <location>
        <begin position="1178"/>
        <end position="1198"/>
    </location>
</feature>